<comment type="caution">
    <text evidence="2">The sequence shown here is derived from an EMBL/GenBank/DDBJ whole genome shotgun (WGS) entry which is preliminary data.</text>
</comment>
<proteinExistence type="predicted"/>
<protein>
    <submittedName>
        <fullName evidence="2">Uncharacterized protein</fullName>
    </submittedName>
</protein>
<dbReference type="RefSeq" id="WP_150933727.1">
    <property type="nucleotide sequence ID" value="NZ_VYTZ01000004.1"/>
</dbReference>
<dbReference type="EMBL" id="VYTZ01000004">
    <property type="protein sequence ID" value="KAA9379127.1"/>
    <property type="molecule type" value="Genomic_DNA"/>
</dbReference>
<dbReference type="AlphaFoldDB" id="A0A5J5K431"/>
<gene>
    <name evidence="2" type="ORF">F5972_13070</name>
</gene>
<reference evidence="2 3" key="1">
    <citation type="submission" date="2019-09" db="EMBL/GenBank/DDBJ databases">
        <title>Screening of Novel Bioactive Compounds from Soil-Associated.</title>
        <authorList>
            <person name="Gong X."/>
        </authorList>
    </citation>
    <scope>NUCLEOTIDE SEQUENCE [LARGE SCALE GENOMIC DNA]</scope>
    <source>
        <strain evidence="2 3">Gxj-6</strain>
    </source>
</reference>
<feature type="region of interest" description="Disordered" evidence="1">
    <location>
        <begin position="71"/>
        <end position="93"/>
    </location>
</feature>
<dbReference type="Proteomes" id="UP000327011">
    <property type="component" value="Unassembled WGS sequence"/>
</dbReference>
<organism evidence="2 3">
    <name type="scientific">Microbispora cellulosiformans</name>
    <dbReference type="NCBI Taxonomy" id="2614688"/>
    <lineage>
        <taxon>Bacteria</taxon>
        <taxon>Bacillati</taxon>
        <taxon>Actinomycetota</taxon>
        <taxon>Actinomycetes</taxon>
        <taxon>Streptosporangiales</taxon>
        <taxon>Streptosporangiaceae</taxon>
        <taxon>Microbispora</taxon>
    </lineage>
</organism>
<evidence type="ECO:0000313" key="3">
    <source>
        <dbReference type="Proteomes" id="UP000327011"/>
    </source>
</evidence>
<accession>A0A5J5K431</accession>
<evidence type="ECO:0000313" key="2">
    <source>
        <dbReference type="EMBL" id="KAA9379127.1"/>
    </source>
</evidence>
<sequence>MKRLIAGAAALAAAGLGVARWAAARGRTPVPAKDPLAAGRWLGVTINRPPEDVAPGERLPEPLTRVDAEVRMNPAPGGRGTELYARPRERTARAEGALTRLRGEDSRTAVRTALREAKSLLETGDVLRSDEEVATTRPTLPGKVLDLALGRASEGGRL</sequence>
<name>A0A5J5K431_9ACTN</name>
<keyword evidence="3" id="KW-1185">Reference proteome</keyword>
<evidence type="ECO:0000256" key="1">
    <source>
        <dbReference type="SAM" id="MobiDB-lite"/>
    </source>
</evidence>